<dbReference type="Gene3D" id="3.40.50.1460">
    <property type="match status" value="1"/>
</dbReference>
<protein>
    <submittedName>
        <fullName evidence="4">Peptidase C14</fullName>
    </submittedName>
</protein>
<dbReference type="Gene3D" id="2.10.270.10">
    <property type="entry name" value="Cholin Binding"/>
    <property type="match status" value="2"/>
</dbReference>
<dbReference type="Proteomes" id="UP000438885">
    <property type="component" value="Unassembled WGS sequence"/>
</dbReference>
<evidence type="ECO:0000313" key="5">
    <source>
        <dbReference type="Proteomes" id="UP000438885"/>
    </source>
</evidence>
<keyword evidence="1" id="KW-0677">Repeat</keyword>
<evidence type="ECO:0000259" key="3">
    <source>
        <dbReference type="Pfam" id="PF00656"/>
    </source>
</evidence>
<dbReference type="InterPro" id="IPR018247">
    <property type="entry name" value="EF_Hand_1_Ca_BS"/>
</dbReference>
<dbReference type="InterPro" id="IPR018337">
    <property type="entry name" value="Cell_wall/Cho-bd_repeat"/>
</dbReference>
<gene>
    <name evidence="4" type="ORF">GEZ84_04245</name>
</gene>
<organism evidence="4 5">
    <name type="scientific">Streptococcus mitis</name>
    <dbReference type="NCBI Taxonomy" id="28037"/>
    <lineage>
        <taxon>Bacteria</taxon>
        <taxon>Bacillati</taxon>
        <taxon>Bacillota</taxon>
        <taxon>Bacilli</taxon>
        <taxon>Lactobacillales</taxon>
        <taxon>Streptococcaceae</taxon>
        <taxon>Streptococcus</taxon>
        <taxon>Streptococcus mitis group</taxon>
    </lineage>
</organism>
<sequence>MIISKTRQKGQYDYEKFLLSSVASLSLVSTLAVSNPVSAQESSSQTTYSNSSGSWIKSGSRWWYKHSDGSYTRNGWEKINETWYYFDSEGWMKTGWIKEYGNWYYLDDSGAMKTGWCWISGSWYYLNTSGVMQTGWCRVSGIWYYLNTSGAMQTGWHNIGDDTYFFASSGARQTINRRALVLGETSTRAVPIEDVNTMEKVFSNQNFSEVVRFPDKTKAEIIAKMQELFESSSESDVNYLYLTCHGGEDGKIAIGSDKTSFSGWELASILKQYKGKFVVMLDCCYSGTIIDVGESDEKVASKSEERFDEQAFLAGFSTGDLASKNGEMLDSKFLVLCASWKGEKSYSLVGIGSLATRYWAMGTGWDSLQNRMISPMADTNTNGKITLEELYQYSYPLVLEDASSSNKKQHVSVYPENSQFVLFQK</sequence>
<feature type="repeat" description="Cell wall-binding" evidence="2">
    <location>
        <begin position="73"/>
        <end position="92"/>
    </location>
</feature>
<dbReference type="GO" id="GO:0006508">
    <property type="term" value="P:proteolysis"/>
    <property type="evidence" value="ECO:0007669"/>
    <property type="project" value="InterPro"/>
</dbReference>
<dbReference type="SUPFAM" id="SSF52129">
    <property type="entry name" value="Caspase-like"/>
    <property type="match status" value="1"/>
</dbReference>
<dbReference type="RefSeq" id="WP_153223649.1">
    <property type="nucleotide sequence ID" value="NZ_WIJP01000005.1"/>
</dbReference>
<feature type="repeat" description="Cell wall-binding" evidence="2">
    <location>
        <begin position="133"/>
        <end position="152"/>
    </location>
</feature>
<evidence type="ECO:0000256" key="2">
    <source>
        <dbReference type="PROSITE-ProRule" id="PRU00591"/>
    </source>
</evidence>
<dbReference type="SUPFAM" id="SSF69360">
    <property type="entry name" value="Cell wall binding repeat"/>
    <property type="match status" value="1"/>
</dbReference>
<dbReference type="PROSITE" id="PS51170">
    <property type="entry name" value="CW"/>
    <property type="match status" value="4"/>
</dbReference>
<feature type="repeat" description="Cell wall-binding" evidence="2">
    <location>
        <begin position="113"/>
        <end position="132"/>
    </location>
</feature>
<dbReference type="Pfam" id="PF00656">
    <property type="entry name" value="Peptidase_C14"/>
    <property type="match status" value="1"/>
</dbReference>
<evidence type="ECO:0000313" key="4">
    <source>
        <dbReference type="EMBL" id="MQQ29593.1"/>
    </source>
</evidence>
<reference evidence="4 5" key="1">
    <citation type="submission" date="2019-10" db="EMBL/GenBank/DDBJ databases">
        <title>Streptococcus mitis of the oral and urogenital tracts.</title>
        <authorList>
            <person name="Price T."/>
            <person name="Mores C.R."/>
            <person name="Putonti C."/>
            <person name="Wolfe A.J."/>
        </authorList>
    </citation>
    <scope>NUCLEOTIDE SEQUENCE [LARGE SCALE GENOMIC DNA]</scope>
    <source>
        <strain evidence="4 5">SM10</strain>
    </source>
</reference>
<name>A0A6I1TX74_STRMT</name>
<dbReference type="PROSITE" id="PS00018">
    <property type="entry name" value="EF_HAND_1"/>
    <property type="match status" value="1"/>
</dbReference>
<proteinExistence type="predicted"/>
<dbReference type="Pfam" id="PF01473">
    <property type="entry name" value="Choline_bind_1"/>
    <property type="match status" value="2"/>
</dbReference>
<accession>A0A6I1TX74</accession>
<comment type="caution">
    <text evidence="4">The sequence shown here is derived from an EMBL/GenBank/DDBJ whole genome shotgun (WGS) entry which is preliminary data.</text>
</comment>
<evidence type="ECO:0000256" key="1">
    <source>
        <dbReference type="ARBA" id="ARBA00022737"/>
    </source>
</evidence>
<dbReference type="InterPro" id="IPR011600">
    <property type="entry name" value="Pept_C14_caspase"/>
</dbReference>
<feature type="domain" description="Peptidase C14 caspase" evidence="3">
    <location>
        <begin position="177"/>
        <end position="353"/>
    </location>
</feature>
<dbReference type="EMBL" id="WIJP01000005">
    <property type="protein sequence ID" value="MQQ29593.1"/>
    <property type="molecule type" value="Genomic_DNA"/>
</dbReference>
<feature type="repeat" description="Cell wall-binding" evidence="2">
    <location>
        <begin position="93"/>
        <end position="112"/>
    </location>
</feature>
<dbReference type="Pfam" id="PF19127">
    <property type="entry name" value="Choline_bind_3"/>
    <property type="match status" value="1"/>
</dbReference>
<dbReference type="InterPro" id="IPR029030">
    <property type="entry name" value="Caspase-like_dom_sf"/>
</dbReference>
<dbReference type="AlphaFoldDB" id="A0A6I1TX74"/>
<dbReference type="GO" id="GO:0004197">
    <property type="term" value="F:cysteine-type endopeptidase activity"/>
    <property type="evidence" value="ECO:0007669"/>
    <property type="project" value="InterPro"/>
</dbReference>